<protein>
    <submittedName>
        <fullName evidence="2">Uncharacterized protein</fullName>
    </submittedName>
</protein>
<comment type="caution">
    <text evidence="2">The sequence shown here is derived from an EMBL/GenBank/DDBJ whole genome shotgun (WGS) entry which is preliminary data.</text>
</comment>
<dbReference type="Proteomes" id="UP000231581">
    <property type="component" value="Unassembled WGS sequence"/>
</dbReference>
<gene>
    <name evidence="2" type="ORF">COX00_00125</name>
</gene>
<reference evidence="2 3" key="1">
    <citation type="submission" date="2017-09" db="EMBL/GenBank/DDBJ databases">
        <title>Depth-based differentiation of microbial function through sediment-hosted aquifers and enrichment of novel symbionts in the deep terrestrial subsurface.</title>
        <authorList>
            <person name="Probst A.J."/>
            <person name="Ladd B."/>
            <person name="Jarett J.K."/>
            <person name="Geller-Mcgrath D.E."/>
            <person name="Sieber C.M."/>
            <person name="Emerson J.B."/>
            <person name="Anantharaman K."/>
            <person name="Thomas B.C."/>
            <person name="Malmstrom R."/>
            <person name="Stieglmeier M."/>
            <person name="Klingl A."/>
            <person name="Woyke T."/>
            <person name="Ryan C.M."/>
            <person name="Banfield J.F."/>
        </authorList>
    </citation>
    <scope>NUCLEOTIDE SEQUENCE [LARGE SCALE GENOMIC DNA]</scope>
    <source>
        <strain evidence="2">CG22_combo_CG10-13_8_21_14_all_47_17</strain>
    </source>
</reference>
<evidence type="ECO:0000256" key="1">
    <source>
        <dbReference type="SAM" id="Phobius"/>
    </source>
</evidence>
<keyword evidence="1" id="KW-0472">Membrane</keyword>
<organism evidence="2 3">
    <name type="scientific">Candidatus Uhrbacteria bacterium CG22_combo_CG10-13_8_21_14_all_47_17</name>
    <dbReference type="NCBI Taxonomy" id="1975041"/>
    <lineage>
        <taxon>Bacteria</taxon>
        <taxon>Candidatus Uhriibacteriota</taxon>
    </lineage>
</organism>
<proteinExistence type="predicted"/>
<dbReference type="EMBL" id="PCSZ01000004">
    <property type="protein sequence ID" value="PIP61005.1"/>
    <property type="molecule type" value="Genomic_DNA"/>
</dbReference>
<accession>A0A2H0BTJ9</accession>
<sequence length="82" mass="9038">MKDNANKLGLAGALTAAFFMLVLSLLNSVGLYQGATQQMRAWHMWYTPNFGGTITGMIEAAVITYIVLFVFTSVYNLLEKKA</sequence>
<evidence type="ECO:0000313" key="3">
    <source>
        <dbReference type="Proteomes" id="UP000231581"/>
    </source>
</evidence>
<dbReference type="AlphaFoldDB" id="A0A2H0BTJ9"/>
<evidence type="ECO:0000313" key="2">
    <source>
        <dbReference type="EMBL" id="PIP61005.1"/>
    </source>
</evidence>
<keyword evidence="1" id="KW-1133">Transmembrane helix</keyword>
<keyword evidence="1" id="KW-0812">Transmembrane</keyword>
<feature type="transmembrane region" description="Helical" evidence="1">
    <location>
        <begin position="54"/>
        <end position="78"/>
    </location>
</feature>
<name>A0A2H0BTJ9_9BACT</name>